<name>A0ABR1R1C0_9PEZI</name>
<evidence type="ECO:0000256" key="2">
    <source>
        <dbReference type="ARBA" id="ARBA00022737"/>
    </source>
</evidence>
<dbReference type="EMBL" id="JAQQWI010000024">
    <property type="protein sequence ID" value="KAK7994544.1"/>
    <property type="molecule type" value="Genomic_DNA"/>
</dbReference>
<accession>A0ABR1R1C0</accession>
<feature type="compositionally biased region" description="Polar residues" evidence="7">
    <location>
        <begin position="95"/>
        <end position="131"/>
    </location>
</feature>
<feature type="compositionally biased region" description="Low complexity" evidence="7">
    <location>
        <begin position="82"/>
        <end position="94"/>
    </location>
</feature>
<dbReference type="InterPro" id="IPR041679">
    <property type="entry name" value="DNA2/NAM7-like_C"/>
</dbReference>
<dbReference type="GO" id="GO:0004386">
    <property type="term" value="F:helicase activity"/>
    <property type="evidence" value="ECO:0007669"/>
    <property type="project" value="UniProtKB-KW"/>
</dbReference>
<evidence type="ECO:0000313" key="9">
    <source>
        <dbReference type="EMBL" id="KAK7994544.1"/>
    </source>
</evidence>
<evidence type="ECO:0000256" key="3">
    <source>
        <dbReference type="ARBA" id="ARBA00022771"/>
    </source>
</evidence>
<keyword evidence="4 9" id="KW-0547">Nucleotide-binding</keyword>
<dbReference type="InterPro" id="IPR047187">
    <property type="entry name" value="SF1_C_Upf1"/>
</dbReference>
<evidence type="ECO:0000256" key="5">
    <source>
        <dbReference type="ARBA" id="ARBA00022833"/>
    </source>
</evidence>
<evidence type="ECO:0000259" key="8">
    <source>
        <dbReference type="PROSITE" id="PS50103"/>
    </source>
</evidence>
<evidence type="ECO:0000256" key="1">
    <source>
        <dbReference type="ARBA" id="ARBA00022723"/>
    </source>
</evidence>
<evidence type="ECO:0000256" key="6">
    <source>
        <dbReference type="PROSITE-ProRule" id="PRU00723"/>
    </source>
</evidence>
<keyword evidence="4 9" id="KW-0378">Hydrolase</keyword>
<dbReference type="CDD" id="cd18808">
    <property type="entry name" value="SF1_C_Upf1"/>
    <property type="match status" value="1"/>
</dbReference>
<proteinExistence type="predicted"/>
<gene>
    <name evidence="9" type="ORF">PG991_016132</name>
</gene>
<protein>
    <submittedName>
        <fullName evidence="9">Nf-x1 finger and helicase domain-containing protein</fullName>
    </submittedName>
</protein>
<keyword evidence="4 9" id="KW-0067">ATP-binding</keyword>
<comment type="caution">
    <text evidence="9">The sequence shown here is derived from an EMBL/GenBank/DDBJ whole genome shotgun (WGS) entry which is preliminary data.</text>
</comment>
<sequence length="1610" mass="179952">MNRGPPHGSKPPKLPCPRWSSTGECIFGEICKYSHDVPVTGTGSPSQQTPLVQLSSNNPFRQQTVVSSYPTRQPSTPAGNTRSLVQQQSSLSRLNVPSQNRYPSSQVTNWRQPGQHGKTTYLNPQSLNPQSLAPGHVVSQSRQQLAPRGDTSFQSRQPTFQGNYSSRDPQPQQVNNQTELRDWKRTIRQATSNRTARLRFFELARKLVDGEIGTSQEMIKTLGKDEGLQVIRVLAEQVMPQASSSQEKLTLWVAEVEPFLRVITHQRVVNSAVLEQEVFAIYNFLYGIGGQRMKILYKFIIDVISAEKPSSSLSIIELSLGVLSKMLDSNSNNIVNQEFSAIVGQLEPLLEDQSGSYLELQAQHWLSYIKRRLGLGDLLPHAKPQQQPQAVGPLTRFVLPKNLPGTLSSTGPRHDNDHVDIENISILPTPAEITSTSDEYLPTNDTTSFHHPGIRGRIDREFRLLREDTVGQFRDAVRTQLERMQNPQAVQFQARNQNFIRTFTYRQAEAINAEFHRSRGLDLLVRFEQPARERDSISREEWWIHSKRMQPGGLVSGFYATRYRWGSGGTQAAFSPKKASLADRADYAYVHLLLAEPKQSNTLEALQWFRAIGPHQHQERCLVEFPGVLLPSFQHTLEALQQMSKSPDISFVDLIAPDQQQAGLVDVPPPRYATMPDFAFDLSSLTDDDTPLKCGPYDPLDPEVLSQHSTLDATQSAALLTSLSKGLALIQGPPGTGKSYTGEKLVQVLLQNKEQAGVELGPILCVCYTNHALDQLLEHLLDKYGIGQIIRIGSRSRSTRLADFNLHTIAKNADRTRSENFALRGLYGNIDSHVGSLQAYLDQLEACLSKTSILAHLRDNYPHYHTKLCDDVEVLDDEGFQTVVHRQQQRMEQWLYGGKWISALIYPTFRWLFRITPMFSAIGARTQGAATNAVPRDVTELLDTDLSTMTHEERQKLYCHWAHEIRDPLIEEFQEEYESWEPIRDERDRVAREVDLRCLSEADVVGITTTGLAKNLDLLRRLQCKVLLCEEAGEVLEAHSLTALLPSVQHAIFIGDNLQLKPQIQNYELESTNPRGAQYSLDVSMFERLVSPPHDDDQMLPYSTLQTQRRMHPSISELVRSTLYHDLEDGGSVVDYPEVCGMKKRLFWFNHSSPEDRALQPDPTSTTHVNSFEIEMTVALVQHLVRQGAYGSDDIAVITPYLGQLLRLRRRMQQIVEISVGDLDTEELNSLDMDDAGVPFDTSSQPPTASKSSLLKSVRLATVDNFQGEEAKVVVISLVRSNEEKRCGFLSTSNRINVLLSRAKHGMYIIGNSETYDNVPMWNQVMGVLGSNENIGNHLELQCPRHPESSLLVSEPDHFLQHSPEGGCNLACDRRLPCGHACMYRCHADLLHNAAKCLEPCPRPLKGCGHACRRVCGDVCTPQCEVQLKDVHFKLKCGHVATSAVCWQAQHLESIACQANVEKTVPGCGHTVTVACCVNISAPTYRCQATCNRPYAKCRHSCQGKCHGKTLCPPCAAPCEVRCSHSVCGNKCNEPCAPCAEEKCESRFGDWYTCTNKHLFTLGESSMHVSEPKCTQCGAGVSGMEDEPVKEAGSPGNTLEAALSMFDLGH</sequence>
<dbReference type="Proteomes" id="UP001396898">
    <property type="component" value="Unassembled WGS sequence"/>
</dbReference>
<dbReference type="SMART" id="SM00438">
    <property type="entry name" value="ZnF_NFX"/>
    <property type="match status" value="4"/>
</dbReference>
<dbReference type="CDD" id="cd06008">
    <property type="entry name" value="NF-X1-zinc-finger"/>
    <property type="match status" value="1"/>
</dbReference>
<dbReference type="InterPro" id="IPR027417">
    <property type="entry name" value="P-loop_NTPase"/>
</dbReference>
<dbReference type="Gene3D" id="3.40.50.300">
    <property type="entry name" value="P-loop containing nucleotide triphosphate hydrolases"/>
    <property type="match status" value="3"/>
</dbReference>
<dbReference type="PANTHER" id="PTHR10887">
    <property type="entry name" value="DNA2/NAM7 HELICASE FAMILY"/>
    <property type="match status" value="1"/>
</dbReference>
<keyword evidence="2" id="KW-0677">Repeat</keyword>
<reference evidence="9 10" key="1">
    <citation type="submission" date="2023-01" db="EMBL/GenBank/DDBJ databases">
        <title>Analysis of 21 Apiospora genomes using comparative genomics revels a genus with tremendous synthesis potential of carbohydrate active enzymes and secondary metabolites.</title>
        <authorList>
            <person name="Sorensen T."/>
        </authorList>
    </citation>
    <scope>NUCLEOTIDE SEQUENCE [LARGE SCALE GENOMIC DNA]</scope>
    <source>
        <strain evidence="9 10">CBS 20057</strain>
    </source>
</reference>
<keyword evidence="1 6" id="KW-0479">Metal-binding</keyword>
<feature type="region of interest" description="Disordered" evidence="7">
    <location>
        <begin position="66"/>
        <end position="182"/>
    </location>
</feature>
<dbReference type="SUPFAM" id="SSF52540">
    <property type="entry name" value="P-loop containing nucleoside triphosphate hydrolases"/>
    <property type="match status" value="1"/>
</dbReference>
<feature type="compositionally biased region" description="Polar residues" evidence="7">
    <location>
        <begin position="151"/>
        <end position="178"/>
    </location>
</feature>
<dbReference type="InterPro" id="IPR045055">
    <property type="entry name" value="DNA2/NAM7-like"/>
</dbReference>
<dbReference type="InterPro" id="IPR000571">
    <property type="entry name" value="Znf_CCCH"/>
</dbReference>
<dbReference type="PANTHER" id="PTHR10887:SF445">
    <property type="entry name" value="NFX1-TYPE ZINC FINGER-CONTAINING PROTEIN 1"/>
    <property type="match status" value="1"/>
</dbReference>
<organism evidence="9 10">
    <name type="scientific">Apiospora marii</name>
    <dbReference type="NCBI Taxonomy" id="335849"/>
    <lineage>
        <taxon>Eukaryota</taxon>
        <taxon>Fungi</taxon>
        <taxon>Dikarya</taxon>
        <taxon>Ascomycota</taxon>
        <taxon>Pezizomycotina</taxon>
        <taxon>Sordariomycetes</taxon>
        <taxon>Xylariomycetidae</taxon>
        <taxon>Amphisphaeriales</taxon>
        <taxon>Apiosporaceae</taxon>
        <taxon>Apiospora</taxon>
    </lineage>
</organism>
<keyword evidence="4 9" id="KW-0347">Helicase</keyword>
<evidence type="ECO:0000256" key="7">
    <source>
        <dbReference type="SAM" id="MobiDB-lite"/>
    </source>
</evidence>
<dbReference type="Pfam" id="PF13086">
    <property type="entry name" value="AAA_11"/>
    <property type="match status" value="1"/>
</dbReference>
<evidence type="ECO:0000313" key="10">
    <source>
        <dbReference type="Proteomes" id="UP001396898"/>
    </source>
</evidence>
<dbReference type="Pfam" id="PF13087">
    <property type="entry name" value="AAA_12"/>
    <property type="match status" value="1"/>
</dbReference>
<feature type="domain" description="C3H1-type" evidence="8">
    <location>
        <begin position="10"/>
        <end position="38"/>
    </location>
</feature>
<keyword evidence="5 6" id="KW-0862">Zinc</keyword>
<dbReference type="InterPro" id="IPR000967">
    <property type="entry name" value="Znf_NFX1"/>
</dbReference>
<keyword evidence="10" id="KW-1185">Reference proteome</keyword>
<dbReference type="PROSITE" id="PS50103">
    <property type="entry name" value="ZF_C3H1"/>
    <property type="match status" value="1"/>
</dbReference>
<keyword evidence="3 6" id="KW-0863">Zinc-finger</keyword>
<evidence type="ECO:0000256" key="4">
    <source>
        <dbReference type="ARBA" id="ARBA00022806"/>
    </source>
</evidence>
<dbReference type="CDD" id="cd17936">
    <property type="entry name" value="EEXXEc_NFX1"/>
    <property type="match status" value="1"/>
</dbReference>
<dbReference type="InterPro" id="IPR041677">
    <property type="entry name" value="DNA2/NAM7_AAA_11"/>
</dbReference>
<feature type="zinc finger region" description="C3H1-type" evidence="6">
    <location>
        <begin position="10"/>
        <end position="38"/>
    </location>
</feature>
<feature type="compositionally biased region" description="Polar residues" evidence="7">
    <location>
        <begin position="66"/>
        <end position="81"/>
    </location>
</feature>